<protein>
    <recommendedName>
        <fullName evidence="3">NrdH-redoxin</fullName>
    </recommendedName>
</protein>
<sequence length="91" mass="10316">MRAITVHTTASCQKCRITKRKLDDAKIPYATINASEKGNELLADAIRARADELNSPAEMPYVTVYDEHNVLIADWFSFRPDLINEHILEAN</sequence>
<dbReference type="GeneID" id="303304089"/>
<dbReference type="Proteomes" id="UP000606115">
    <property type="component" value="Unassembled WGS sequence"/>
</dbReference>
<dbReference type="RefSeq" id="WP_188685085.1">
    <property type="nucleotide sequence ID" value="NZ_BMKX01000003.1"/>
</dbReference>
<dbReference type="InterPro" id="IPR036249">
    <property type="entry name" value="Thioredoxin-like_sf"/>
</dbReference>
<keyword evidence="2" id="KW-1185">Reference proteome</keyword>
<evidence type="ECO:0000313" key="2">
    <source>
        <dbReference type="Proteomes" id="UP000606115"/>
    </source>
</evidence>
<reference evidence="2" key="1">
    <citation type="journal article" date="2019" name="Int. J. Syst. Evol. Microbiol.">
        <title>The Global Catalogue of Microorganisms (GCM) 10K type strain sequencing project: providing services to taxonomists for standard genome sequencing and annotation.</title>
        <authorList>
            <consortium name="The Broad Institute Genomics Platform"/>
            <consortium name="The Broad Institute Genome Sequencing Center for Infectious Disease"/>
            <person name="Wu L."/>
            <person name="Ma J."/>
        </authorList>
    </citation>
    <scope>NUCLEOTIDE SEQUENCE [LARGE SCALE GENOMIC DNA]</scope>
    <source>
        <strain evidence="2">CGMCC 1.3685</strain>
    </source>
</reference>
<dbReference type="SUPFAM" id="SSF52833">
    <property type="entry name" value="Thioredoxin-like"/>
    <property type="match status" value="1"/>
</dbReference>
<evidence type="ECO:0000313" key="1">
    <source>
        <dbReference type="EMBL" id="GGJ58997.1"/>
    </source>
</evidence>
<dbReference type="Gene3D" id="3.40.30.10">
    <property type="entry name" value="Glutaredoxin"/>
    <property type="match status" value="1"/>
</dbReference>
<proteinExistence type="predicted"/>
<dbReference type="EMBL" id="BMKX01000003">
    <property type="protein sequence ID" value="GGJ58997.1"/>
    <property type="molecule type" value="Genomic_DNA"/>
</dbReference>
<organism evidence="1 2">
    <name type="scientific">Glutamicibacter ardleyensis</name>
    <dbReference type="NCBI Taxonomy" id="225894"/>
    <lineage>
        <taxon>Bacteria</taxon>
        <taxon>Bacillati</taxon>
        <taxon>Actinomycetota</taxon>
        <taxon>Actinomycetes</taxon>
        <taxon>Micrococcales</taxon>
        <taxon>Micrococcaceae</taxon>
        <taxon>Glutamicibacter</taxon>
    </lineage>
</organism>
<comment type="caution">
    <text evidence="1">The sequence shown here is derived from an EMBL/GenBank/DDBJ whole genome shotgun (WGS) entry which is preliminary data.</text>
</comment>
<name>A0ABQ2DL65_9MICC</name>
<accession>A0ABQ2DL65</accession>
<evidence type="ECO:0008006" key="3">
    <source>
        <dbReference type="Google" id="ProtNLM"/>
    </source>
</evidence>
<gene>
    <name evidence="1" type="ORF">GCM10007173_17190</name>
</gene>